<dbReference type="SUPFAM" id="SSF81383">
    <property type="entry name" value="F-box domain"/>
    <property type="match status" value="1"/>
</dbReference>
<sequence>MFNLPFDVLLSVFDFVDDSKQLMQCRLVCKSWKAAALQVALCKPLLIESEAQLLGFSNFLVTHEDLVSYVRHLTITNRSYYDAAYAIGEEDLVEDEENLDEENLDEENPFKKILPLVFHEKLEILGGNLDDTYSYRKILEIVAHSQKRFRLKKMPDPANQESNDYKMAALFFKETLVHVYLLVSIEPSDADIHFFSSLQDFRCLTSIALTVEQVRFPELKTIVDGCPLLQEMDIGWVETQNDMTTEQVRQWFTINDSRNDLILKTVKVSNCFSSNFIEYLALKYRKIEEVSIDMSSYVDHVESLVANNIVHENVIIRVINAMNDNVSMYDIKFFPHRRFNPLEQIIYAITNLGQTVEISGNPDDRNMLAITVTPVSQD</sequence>
<dbReference type="OrthoDB" id="2242903at2759"/>
<dbReference type="SMART" id="SM00256">
    <property type="entry name" value="FBOX"/>
    <property type="match status" value="1"/>
</dbReference>
<dbReference type="InterPro" id="IPR036047">
    <property type="entry name" value="F-box-like_dom_sf"/>
</dbReference>
<dbReference type="AlphaFoldDB" id="A0A0B7NHY4"/>
<gene>
    <name evidence="2" type="primary">PARPA_08720.1 scaffold 33880</name>
</gene>
<reference evidence="2 3" key="1">
    <citation type="submission" date="2014-09" db="EMBL/GenBank/DDBJ databases">
        <authorList>
            <person name="Ellenberger Sabrina"/>
        </authorList>
    </citation>
    <scope>NUCLEOTIDE SEQUENCE [LARGE SCALE GENOMIC DNA]</scope>
    <source>
        <strain evidence="2 3">CBS 412.66</strain>
    </source>
</reference>
<dbReference type="InterPro" id="IPR001810">
    <property type="entry name" value="F-box_dom"/>
</dbReference>
<organism evidence="2 3">
    <name type="scientific">Parasitella parasitica</name>
    <dbReference type="NCBI Taxonomy" id="35722"/>
    <lineage>
        <taxon>Eukaryota</taxon>
        <taxon>Fungi</taxon>
        <taxon>Fungi incertae sedis</taxon>
        <taxon>Mucoromycota</taxon>
        <taxon>Mucoromycotina</taxon>
        <taxon>Mucoromycetes</taxon>
        <taxon>Mucorales</taxon>
        <taxon>Mucorineae</taxon>
        <taxon>Mucoraceae</taxon>
        <taxon>Parasitella</taxon>
    </lineage>
</organism>
<evidence type="ECO:0000259" key="1">
    <source>
        <dbReference type="SMART" id="SM00256"/>
    </source>
</evidence>
<feature type="domain" description="F-box" evidence="1">
    <location>
        <begin position="4"/>
        <end position="45"/>
    </location>
</feature>
<evidence type="ECO:0000313" key="2">
    <source>
        <dbReference type="EMBL" id="CEP14536.1"/>
    </source>
</evidence>
<protein>
    <recommendedName>
        <fullName evidence="1">F-box domain-containing protein</fullName>
    </recommendedName>
</protein>
<dbReference type="Proteomes" id="UP000054107">
    <property type="component" value="Unassembled WGS sequence"/>
</dbReference>
<name>A0A0B7NHY4_9FUNG</name>
<proteinExistence type="predicted"/>
<evidence type="ECO:0000313" key="3">
    <source>
        <dbReference type="Proteomes" id="UP000054107"/>
    </source>
</evidence>
<dbReference type="Gene3D" id="1.20.1280.50">
    <property type="match status" value="1"/>
</dbReference>
<dbReference type="Pfam" id="PF12937">
    <property type="entry name" value="F-box-like"/>
    <property type="match status" value="1"/>
</dbReference>
<keyword evidence="3" id="KW-1185">Reference proteome</keyword>
<dbReference type="EMBL" id="LN731324">
    <property type="protein sequence ID" value="CEP14536.1"/>
    <property type="molecule type" value="Genomic_DNA"/>
</dbReference>
<dbReference type="CDD" id="cd09917">
    <property type="entry name" value="F-box_SF"/>
    <property type="match status" value="1"/>
</dbReference>
<accession>A0A0B7NHY4</accession>